<dbReference type="PRINTS" id="PR01657">
    <property type="entry name" value="MCMFAMILY"/>
</dbReference>
<dbReference type="RefSeq" id="XP_065328635.1">
    <property type="nucleotide sequence ID" value="XM_065472563.1"/>
</dbReference>
<dbReference type="PANTHER" id="PTHR11630">
    <property type="entry name" value="DNA REPLICATION LICENSING FACTOR MCM FAMILY MEMBER"/>
    <property type="match status" value="1"/>
</dbReference>
<dbReference type="Gene3D" id="2.20.28.10">
    <property type="match status" value="1"/>
</dbReference>
<dbReference type="InterPro" id="IPR027417">
    <property type="entry name" value="P-loop_NTPase"/>
</dbReference>
<sequence length="669" mass="75845">MNIADPIEEFKNFIDEYKNTSEKDYYEILLKTSSPRVIFNMNDIRNYNTNLASLLINDPATIVPQIEDLLNQISQKDIKFGIKGSFGEYKLTPRTLISLFIGKLICITGIVTNCSTCRPKIVKSVHYNNTKSSFVQKEYRDSTMITKLPITNTVYPTRDTDGSILNTEYGLSDYVDYQTFNLQEMPEDAPCGQLPRSVECIVSHDLVDKIKPGDRITCYGIYKSLSFGNTTEFPSKFKNVLICNNIDQLKKTEIKTTKSNTIDYKDITKYIAPSIWGHDKIKLALALMLVGGNEIIMKNGSKIRGDINILLVGDPSTAKSQLLRFIYNFNEISVATTGKGSSGVGLTAAVVIDKETGDKRLEAGAMVLADRGIVCIDEFDKMNDLDRVAIHEVMEQQTVTISKAGIHTTLNARCSVLAAANPIYGMYRESRKPSENIRLPESIMTRFDLIFVVLDKSDVVTDSLISEHVVRSHSVFVQKEEEDSSGFKEYIDECRKLKPVLSREASKMIIEEYTNLRQIKNKKEQIVSITPRMLETMIRLSTAHAKLRLSEITEVSDVESAISLLNSTLFQQISKETKRPKNEVDKEYDIDQEIQIVENQNAKKDYVIDLLYEIRLSDESLTNISLDEIYSRVSSDLEISKEDVNDILEELSLQEIIYYENNTVIFIND</sequence>
<dbReference type="InterPro" id="IPR001208">
    <property type="entry name" value="MCM_dom"/>
</dbReference>
<name>A0AAX4J931_9MICR</name>
<dbReference type="InterPro" id="IPR003593">
    <property type="entry name" value="AAA+_ATPase"/>
</dbReference>
<evidence type="ECO:0000256" key="6">
    <source>
        <dbReference type="ARBA" id="ARBA00022806"/>
    </source>
</evidence>
<comment type="subunit">
    <text evidence="11">Component of the MCM2-7 complex.</text>
</comment>
<feature type="domain" description="MCM C-terminal AAA(+) ATPase" evidence="12">
    <location>
        <begin position="263"/>
        <end position="469"/>
    </location>
</feature>
<keyword evidence="6 11" id="KW-0347">Helicase</keyword>
<dbReference type="GO" id="GO:0043596">
    <property type="term" value="C:nuclear replication fork"/>
    <property type="evidence" value="ECO:0007669"/>
    <property type="project" value="UniProtKB-ARBA"/>
</dbReference>
<dbReference type="PANTHER" id="PTHR11630:SF46">
    <property type="entry name" value="DNA REPLICATION LICENSING FACTOR MCM3-RELATED"/>
    <property type="match status" value="1"/>
</dbReference>
<dbReference type="InterPro" id="IPR008046">
    <property type="entry name" value="Mcm3"/>
</dbReference>
<dbReference type="GO" id="GO:0017116">
    <property type="term" value="F:single-stranded DNA helicase activity"/>
    <property type="evidence" value="ECO:0007669"/>
    <property type="project" value="TreeGrafter"/>
</dbReference>
<dbReference type="GO" id="GO:0000727">
    <property type="term" value="P:double-strand break repair via break-induced replication"/>
    <property type="evidence" value="ECO:0007669"/>
    <property type="project" value="TreeGrafter"/>
</dbReference>
<protein>
    <recommendedName>
        <fullName evidence="11">DNA replication licensing factor MCM3</fullName>
        <ecNumber evidence="11">3.6.4.12</ecNumber>
    </recommendedName>
</protein>
<dbReference type="GO" id="GO:1902975">
    <property type="term" value="P:mitotic DNA replication initiation"/>
    <property type="evidence" value="ECO:0007669"/>
    <property type="project" value="TreeGrafter"/>
</dbReference>
<keyword evidence="9 11" id="KW-0539">Nucleus</keyword>
<keyword evidence="3 11" id="KW-0235">DNA replication</keyword>
<dbReference type="InterPro" id="IPR012340">
    <property type="entry name" value="NA-bd_OB-fold"/>
</dbReference>
<dbReference type="GO" id="GO:0006279">
    <property type="term" value="P:premeiotic DNA replication"/>
    <property type="evidence" value="ECO:0007669"/>
    <property type="project" value="UniProtKB-ARBA"/>
</dbReference>
<dbReference type="Pfam" id="PF14551">
    <property type="entry name" value="MCM_N"/>
    <property type="match status" value="1"/>
</dbReference>
<dbReference type="GO" id="GO:0005656">
    <property type="term" value="C:nuclear pre-replicative complex"/>
    <property type="evidence" value="ECO:0007669"/>
    <property type="project" value="UniProtKB-ARBA"/>
</dbReference>
<dbReference type="GeneID" id="90540307"/>
<dbReference type="GO" id="GO:0016787">
    <property type="term" value="F:hydrolase activity"/>
    <property type="evidence" value="ECO:0007669"/>
    <property type="project" value="UniProtKB-KW"/>
</dbReference>
<proteinExistence type="inferred from homology"/>
<evidence type="ECO:0000259" key="12">
    <source>
        <dbReference type="PROSITE" id="PS50051"/>
    </source>
</evidence>
<evidence type="ECO:0000256" key="3">
    <source>
        <dbReference type="ARBA" id="ARBA00022705"/>
    </source>
</evidence>
<evidence type="ECO:0000256" key="2">
    <source>
        <dbReference type="ARBA" id="ARBA00008010"/>
    </source>
</evidence>
<dbReference type="InterPro" id="IPR031327">
    <property type="entry name" value="MCM"/>
</dbReference>
<evidence type="ECO:0000313" key="14">
    <source>
        <dbReference type="Proteomes" id="UP001334084"/>
    </source>
</evidence>
<keyword evidence="4 10" id="KW-0547">Nucleotide-binding</keyword>
<dbReference type="GO" id="GO:0042555">
    <property type="term" value="C:MCM complex"/>
    <property type="evidence" value="ECO:0007669"/>
    <property type="project" value="UniProtKB-UniRule"/>
</dbReference>
<accession>A0AAX4J931</accession>
<evidence type="ECO:0000256" key="7">
    <source>
        <dbReference type="ARBA" id="ARBA00022840"/>
    </source>
</evidence>
<dbReference type="GO" id="GO:0031261">
    <property type="term" value="C:DNA replication preinitiation complex"/>
    <property type="evidence" value="ECO:0007669"/>
    <property type="project" value="UniProtKB-ARBA"/>
</dbReference>
<organism evidence="13 14">
    <name type="scientific">Vairimorpha necatrix</name>
    <dbReference type="NCBI Taxonomy" id="6039"/>
    <lineage>
        <taxon>Eukaryota</taxon>
        <taxon>Fungi</taxon>
        <taxon>Fungi incertae sedis</taxon>
        <taxon>Microsporidia</taxon>
        <taxon>Nosematidae</taxon>
        <taxon>Vairimorpha</taxon>
    </lineage>
</organism>
<gene>
    <name evidence="13" type="ORF">VNE69_02017</name>
</gene>
<evidence type="ECO:0000256" key="1">
    <source>
        <dbReference type="ARBA" id="ARBA00004123"/>
    </source>
</evidence>
<evidence type="ECO:0000256" key="9">
    <source>
        <dbReference type="ARBA" id="ARBA00023242"/>
    </source>
</evidence>
<keyword evidence="7 10" id="KW-0067">ATP-binding</keyword>
<comment type="catalytic activity">
    <reaction evidence="11">
        <text>ATP + H2O = ADP + phosphate + H(+)</text>
        <dbReference type="Rhea" id="RHEA:13065"/>
        <dbReference type="ChEBI" id="CHEBI:15377"/>
        <dbReference type="ChEBI" id="CHEBI:15378"/>
        <dbReference type="ChEBI" id="CHEBI:30616"/>
        <dbReference type="ChEBI" id="CHEBI:43474"/>
        <dbReference type="ChEBI" id="CHEBI:456216"/>
        <dbReference type="EC" id="3.6.4.12"/>
    </reaction>
</comment>
<dbReference type="InterPro" id="IPR027925">
    <property type="entry name" value="MCM_N"/>
</dbReference>
<dbReference type="InterPro" id="IPR041562">
    <property type="entry name" value="MCM_lid"/>
</dbReference>
<dbReference type="Gene3D" id="2.40.50.140">
    <property type="entry name" value="Nucleic acid-binding proteins"/>
    <property type="match status" value="1"/>
</dbReference>
<dbReference type="SUPFAM" id="SSF50249">
    <property type="entry name" value="Nucleic acid-binding proteins"/>
    <property type="match status" value="1"/>
</dbReference>
<dbReference type="PROSITE" id="PS50051">
    <property type="entry name" value="MCM_2"/>
    <property type="match status" value="1"/>
</dbReference>
<dbReference type="GO" id="GO:0003697">
    <property type="term" value="F:single-stranded DNA binding"/>
    <property type="evidence" value="ECO:0007669"/>
    <property type="project" value="TreeGrafter"/>
</dbReference>
<keyword evidence="14" id="KW-1185">Reference proteome</keyword>
<evidence type="ECO:0000256" key="11">
    <source>
        <dbReference type="RuleBase" id="RU368061"/>
    </source>
</evidence>
<dbReference type="GO" id="GO:0005524">
    <property type="term" value="F:ATP binding"/>
    <property type="evidence" value="ECO:0007669"/>
    <property type="project" value="UniProtKB-UniRule"/>
</dbReference>
<dbReference type="InterPro" id="IPR033762">
    <property type="entry name" value="MCM_OB"/>
</dbReference>
<evidence type="ECO:0000313" key="13">
    <source>
        <dbReference type="EMBL" id="WUR02490.1"/>
    </source>
</evidence>
<comment type="similarity">
    <text evidence="2 10">Belongs to the MCM family.</text>
</comment>
<dbReference type="Proteomes" id="UP001334084">
    <property type="component" value="Chromosome 2"/>
</dbReference>
<dbReference type="GO" id="GO:0006271">
    <property type="term" value="P:DNA strand elongation involved in DNA replication"/>
    <property type="evidence" value="ECO:0007669"/>
    <property type="project" value="TreeGrafter"/>
</dbReference>
<dbReference type="FunFam" id="3.40.50.300:FF:002469">
    <property type="entry name" value="Cell division control protein 21"/>
    <property type="match status" value="1"/>
</dbReference>
<keyword evidence="8 10" id="KW-0238">DNA-binding</keyword>
<comment type="function">
    <text evidence="11">Acts as component of the MCM2-7 complex (MCM complex) which is the replicative helicase essential for 'once per cell cycle' DNA replication initiation and elongation in eukaryotic cells. The active ATPase sites in the MCM2-7 ring are formed through the interaction surfaces of two neighboring subunits such that a critical structure of a conserved arginine finger motif is provided in trans relative to the ATP-binding site of the Walker A box of the adjacent subunit. The six ATPase active sites, however, are likely to contribute differentially to the complex helicase activity.</text>
</comment>
<dbReference type="Pfam" id="PF17855">
    <property type="entry name" value="MCM_lid"/>
    <property type="match status" value="1"/>
</dbReference>
<dbReference type="EC" id="3.6.4.12" evidence="11"/>
<dbReference type="Pfam" id="PF00493">
    <property type="entry name" value="MCM"/>
    <property type="match status" value="1"/>
</dbReference>
<dbReference type="SMART" id="SM00382">
    <property type="entry name" value="AAA"/>
    <property type="match status" value="1"/>
</dbReference>
<dbReference type="PRINTS" id="PR01659">
    <property type="entry name" value="MCMPROTEIN3"/>
</dbReference>
<dbReference type="InterPro" id="IPR018525">
    <property type="entry name" value="MCM_CS"/>
</dbReference>
<evidence type="ECO:0000256" key="10">
    <source>
        <dbReference type="RuleBase" id="RU004070"/>
    </source>
</evidence>
<dbReference type="PROSITE" id="PS00847">
    <property type="entry name" value="MCM_1"/>
    <property type="match status" value="1"/>
</dbReference>
<keyword evidence="5 11" id="KW-0378">Hydrolase</keyword>
<dbReference type="SMART" id="SM00350">
    <property type="entry name" value="MCM"/>
    <property type="match status" value="1"/>
</dbReference>
<dbReference type="EMBL" id="CP142727">
    <property type="protein sequence ID" value="WUR02490.1"/>
    <property type="molecule type" value="Genomic_DNA"/>
</dbReference>
<dbReference type="AlphaFoldDB" id="A0AAX4J931"/>
<comment type="subcellular location">
    <subcellularLocation>
        <location evidence="1 11">Nucleus</location>
    </subcellularLocation>
</comment>
<dbReference type="Gene3D" id="3.40.50.300">
    <property type="entry name" value="P-loop containing nucleotide triphosphate hydrolases"/>
    <property type="match status" value="1"/>
</dbReference>
<dbReference type="Pfam" id="PF17207">
    <property type="entry name" value="MCM_OB"/>
    <property type="match status" value="1"/>
</dbReference>
<dbReference type="KEGG" id="vnx:VNE69_02017"/>
<dbReference type="SUPFAM" id="SSF52540">
    <property type="entry name" value="P-loop containing nucleoside triphosphate hydrolases"/>
    <property type="match status" value="1"/>
</dbReference>
<evidence type="ECO:0000256" key="8">
    <source>
        <dbReference type="ARBA" id="ARBA00023125"/>
    </source>
</evidence>
<dbReference type="Gene3D" id="3.30.1640.10">
    <property type="entry name" value="mini-chromosome maintenance (MCM) complex, chain A, domain 1"/>
    <property type="match status" value="1"/>
</dbReference>
<reference evidence="13" key="1">
    <citation type="journal article" date="2024" name="BMC Genomics">
        <title>Functional annotation of a divergent genome using sequence and structure-based similarity.</title>
        <authorList>
            <person name="Svedberg D."/>
            <person name="Winiger R.R."/>
            <person name="Berg A."/>
            <person name="Sharma H."/>
            <person name="Tellgren-Roth C."/>
            <person name="Debrunner-Vossbrinck B.A."/>
            <person name="Vossbrinck C.R."/>
            <person name="Barandun J."/>
        </authorList>
    </citation>
    <scope>NUCLEOTIDE SEQUENCE</scope>
    <source>
        <strain evidence="13">Illinois isolate</strain>
    </source>
</reference>
<evidence type="ECO:0000256" key="4">
    <source>
        <dbReference type="ARBA" id="ARBA00022741"/>
    </source>
</evidence>
<evidence type="ECO:0000256" key="5">
    <source>
        <dbReference type="ARBA" id="ARBA00022801"/>
    </source>
</evidence>